<accession>A0A8T1N5Q0</accession>
<dbReference type="AlphaFoldDB" id="A0A8T1N5Q0"/>
<name>A0A8T1N5Q0_CARIL</name>
<organism evidence="1 2">
    <name type="scientific">Carya illinoinensis</name>
    <name type="common">Pecan</name>
    <dbReference type="NCBI Taxonomy" id="32201"/>
    <lineage>
        <taxon>Eukaryota</taxon>
        <taxon>Viridiplantae</taxon>
        <taxon>Streptophyta</taxon>
        <taxon>Embryophyta</taxon>
        <taxon>Tracheophyta</taxon>
        <taxon>Spermatophyta</taxon>
        <taxon>Magnoliopsida</taxon>
        <taxon>eudicotyledons</taxon>
        <taxon>Gunneridae</taxon>
        <taxon>Pentapetalae</taxon>
        <taxon>rosids</taxon>
        <taxon>fabids</taxon>
        <taxon>Fagales</taxon>
        <taxon>Juglandaceae</taxon>
        <taxon>Carya</taxon>
    </lineage>
</organism>
<protein>
    <submittedName>
        <fullName evidence="1">Uncharacterized protein</fullName>
    </submittedName>
</protein>
<evidence type="ECO:0000313" key="1">
    <source>
        <dbReference type="EMBL" id="KAG6624600.1"/>
    </source>
</evidence>
<dbReference type="PANTHER" id="PTHR35480:SF1">
    <property type="entry name" value="MATERNAL EFFECT EMBRYO ARREST 22"/>
    <property type="match status" value="1"/>
</dbReference>
<dbReference type="Proteomes" id="UP000811609">
    <property type="component" value="Chromosome 16"/>
</dbReference>
<evidence type="ECO:0000313" key="2">
    <source>
        <dbReference type="Proteomes" id="UP000811609"/>
    </source>
</evidence>
<comment type="caution">
    <text evidence="1">The sequence shown here is derived from an EMBL/GenBank/DDBJ whole genome shotgun (WGS) entry which is preliminary data.</text>
</comment>
<gene>
    <name evidence="1" type="ORF">CIPAW_16G039600</name>
</gene>
<reference evidence="1" key="1">
    <citation type="submission" date="2020-12" db="EMBL/GenBank/DDBJ databases">
        <title>WGS assembly of Carya illinoinensis cv. Pawnee.</title>
        <authorList>
            <person name="Platts A."/>
            <person name="Shu S."/>
            <person name="Wright S."/>
            <person name="Barry K."/>
            <person name="Edger P."/>
            <person name="Pires J.C."/>
            <person name="Schmutz J."/>
        </authorList>
    </citation>
    <scope>NUCLEOTIDE SEQUENCE</scope>
    <source>
        <tissue evidence="1">Leaf</tissue>
    </source>
</reference>
<sequence length="821" mass="91594">MQRLNMMKKLCSLEPTRAHLQSENELVRPSCMDMDVSYPLRQSFQHPAQLLPISGGNFDEPISASFSDGQLMGSQEKGALPGTTSTKLVEENLNAQPTISNLSGEVTKLRCCEKSAVVGENNVKIADRNDVGRGYERSRKRKWLLNSAEPIEYLYAKDKNLCVQIEENLSLLHGTLDRRIGSPLEEVRCLAPNPQCIPHGTLDGLHKKSKHFCVSDEQKKTEKPGTEVLEDQDVADGDYMKLLDLDDAADEQRYRIAAERPVSPSLPIIDFDNSQIFDVDCSETLVVEWAYKEVSTEHSFDAIDVEIDPQQVQVSGLVVGISNLPRSGDEEVNFPFESEVGSACDTVAKYCVVSPNMRDRNVTSRIFRTTKTCIARCCLLSQTEWVVPKILLALMMDRRKSFTCVCMFFTLVLLNLSTTAPRKLGNCLNTDSILWLDSFSGHIRAVMSNVETRSEFLIDGRDMVYTSISSETFIECDTRINFLLDVSSADQSVAGSIILASICAAIDQIAFICEASYNIFRWHACDSSLVLSILHVFAYLCAQKLFTTTKYGLMVSVFKSIVILLEGVDSPSPAASDSLSDAISIDTVTSLLLKFIWNNAGLETKNYDVIKSFDMLNSKVLYNSFKSEVSSSHEGFHCATDMNFDTSCCLEKYEMPTTQSHSIAIMRLCHLTDVLSLVELDACNMTSIKMISQLLKILELCVFEDFAAAIVVLLEHLGRLEIDAGGYEDKGVDNLRYNFYTCLRRYTTMKAGLHLRIATATALLGLLPDDCDTLINRNMKIQVTATQSLPANSMRKWFSLLSKEQQDLSVRILQPASAKLK</sequence>
<dbReference type="PANTHER" id="PTHR35480">
    <property type="entry name" value="MATERNAL EFFECT EMBRYO ARREST 22"/>
    <property type="match status" value="1"/>
</dbReference>
<keyword evidence="2" id="KW-1185">Reference proteome</keyword>
<dbReference type="EMBL" id="CM031824">
    <property type="protein sequence ID" value="KAG6624600.1"/>
    <property type="molecule type" value="Genomic_DNA"/>
</dbReference>
<proteinExistence type="predicted"/>